<dbReference type="InterPro" id="IPR001387">
    <property type="entry name" value="Cro/C1-type_HTH"/>
</dbReference>
<keyword evidence="1" id="KW-0238">DNA-binding</keyword>
<protein>
    <submittedName>
        <fullName evidence="3">XRE family transcriptional regulator</fullName>
    </submittedName>
</protein>
<dbReference type="GO" id="GO:0003700">
    <property type="term" value="F:DNA-binding transcription factor activity"/>
    <property type="evidence" value="ECO:0007669"/>
    <property type="project" value="TreeGrafter"/>
</dbReference>
<dbReference type="AlphaFoldDB" id="A0A372JS31"/>
<dbReference type="GO" id="GO:0005829">
    <property type="term" value="C:cytosol"/>
    <property type="evidence" value="ECO:0007669"/>
    <property type="project" value="TreeGrafter"/>
</dbReference>
<dbReference type="InterPro" id="IPR014710">
    <property type="entry name" value="RmlC-like_jellyroll"/>
</dbReference>
<dbReference type="CDD" id="cd02209">
    <property type="entry name" value="cupin_XRE_C"/>
    <property type="match status" value="1"/>
</dbReference>
<dbReference type="CDD" id="cd00093">
    <property type="entry name" value="HTH_XRE"/>
    <property type="match status" value="1"/>
</dbReference>
<dbReference type="SUPFAM" id="SSF47413">
    <property type="entry name" value="lambda repressor-like DNA-binding domains"/>
    <property type="match status" value="1"/>
</dbReference>
<gene>
    <name evidence="3" type="ORF">DZF91_05625</name>
</gene>
<dbReference type="Gene3D" id="2.60.120.10">
    <property type="entry name" value="Jelly Rolls"/>
    <property type="match status" value="1"/>
</dbReference>
<dbReference type="OrthoDB" id="9810578at2"/>
<sequence>MSDQEAVGGAVARTVRALRTGHGWSLDELAERAGVSKGVLVNLEQARGNPNLGTLIRVSDALGVPLVRLVQVSEEPPVRLFPPARQVVLWEGESGGTGTLLAGTDPRPTMELWRWELRPGELRESEAHKPGTKEIAHVESGTLTLYVDGHAEAVPAGTAALFPGDRPHGYGNDTAEPVRFTLAVQDL</sequence>
<feature type="domain" description="HTH cro/C1-type" evidence="2">
    <location>
        <begin position="15"/>
        <end position="69"/>
    </location>
</feature>
<dbReference type="Proteomes" id="UP000261811">
    <property type="component" value="Unassembled WGS sequence"/>
</dbReference>
<organism evidence="3 4">
    <name type="scientific">Actinomadura logoneensis</name>
    <dbReference type="NCBI Taxonomy" id="2293572"/>
    <lineage>
        <taxon>Bacteria</taxon>
        <taxon>Bacillati</taxon>
        <taxon>Actinomycetota</taxon>
        <taxon>Actinomycetes</taxon>
        <taxon>Streptosporangiales</taxon>
        <taxon>Thermomonosporaceae</taxon>
        <taxon>Actinomadura</taxon>
    </lineage>
</organism>
<dbReference type="InterPro" id="IPR010982">
    <property type="entry name" value="Lambda_DNA-bd_dom_sf"/>
</dbReference>
<dbReference type="Pfam" id="PF07883">
    <property type="entry name" value="Cupin_2"/>
    <property type="match status" value="1"/>
</dbReference>
<proteinExistence type="predicted"/>
<dbReference type="PANTHER" id="PTHR46797:SF1">
    <property type="entry name" value="METHYLPHOSPHONATE SYNTHASE"/>
    <property type="match status" value="1"/>
</dbReference>
<dbReference type="InterPro" id="IPR050807">
    <property type="entry name" value="TransReg_Diox_bact_type"/>
</dbReference>
<dbReference type="PROSITE" id="PS50943">
    <property type="entry name" value="HTH_CROC1"/>
    <property type="match status" value="1"/>
</dbReference>
<comment type="caution">
    <text evidence="3">The sequence shown here is derived from an EMBL/GenBank/DDBJ whole genome shotgun (WGS) entry which is preliminary data.</text>
</comment>
<reference evidence="3 4" key="1">
    <citation type="submission" date="2018-08" db="EMBL/GenBank/DDBJ databases">
        <title>Actinomadura jelena sp. nov., a novel Actinomycete isolated from soil in Chad.</title>
        <authorList>
            <person name="Shi L."/>
        </authorList>
    </citation>
    <scope>NUCLEOTIDE SEQUENCE [LARGE SCALE GENOMIC DNA]</scope>
    <source>
        <strain evidence="3 4">NEAU-G17</strain>
    </source>
</reference>
<dbReference type="EMBL" id="QURH01000110">
    <property type="protein sequence ID" value="RFU42606.1"/>
    <property type="molecule type" value="Genomic_DNA"/>
</dbReference>
<dbReference type="SUPFAM" id="SSF51182">
    <property type="entry name" value="RmlC-like cupins"/>
    <property type="match status" value="1"/>
</dbReference>
<dbReference type="Pfam" id="PF01381">
    <property type="entry name" value="HTH_3"/>
    <property type="match status" value="1"/>
</dbReference>
<dbReference type="GO" id="GO:0003677">
    <property type="term" value="F:DNA binding"/>
    <property type="evidence" value="ECO:0007669"/>
    <property type="project" value="UniProtKB-KW"/>
</dbReference>
<dbReference type="SMART" id="SM00530">
    <property type="entry name" value="HTH_XRE"/>
    <property type="match status" value="1"/>
</dbReference>
<evidence type="ECO:0000256" key="1">
    <source>
        <dbReference type="ARBA" id="ARBA00023125"/>
    </source>
</evidence>
<evidence type="ECO:0000313" key="4">
    <source>
        <dbReference type="Proteomes" id="UP000261811"/>
    </source>
</evidence>
<name>A0A372JS31_9ACTN</name>
<dbReference type="Gene3D" id="1.10.260.40">
    <property type="entry name" value="lambda repressor-like DNA-binding domains"/>
    <property type="match status" value="1"/>
</dbReference>
<dbReference type="RefSeq" id="WP_117356427.1">
    <property type="nucleotide sequence ID" value="NZ_QURH01000110.1"/>
</dbReference>
<dbReference type="PANTHER" id="PTHR46797">
    <property type="entry name" value="HTH-TYPE TRANSCRIPTIONAL REGULATOR"/>
    <property type="match status" value="1"/>
</dbReference>
<evidence type="ECO:0000259" key="2">
    <source>
        <dbReference type="PROSITE" id="PS50943"/>
    </source>
</evidence>
<evidence type="ECO:0000313" key="3">
    <source>
        <dbReference type="EMBL" id="RFU42606.1"/>
    </source>
</evidence>
<keyword evidence="4" id="KW-1185">Reference proteome</keyword>
<dbReference type="InterPro" id="IPR011051">
    <property type="entry name" value="RmlC_Cupin_sf"/>
</dbReference>
<dbReference type="InterPro" id="IPR013096">
    <property type="entry name" value="Cupin_2"/>
</dbReference>
<accession>A0A372JS31</accession>